<proteinExistence type="predicted"/>
<evidence type="ECO:0000313" key="1">
    <source>
        <dbReference type="EMBL" id="KAK3786173.1"/>
    </source>
</evidence>
<dbReference type="Proteomes" id="UP001283361">
    <property type="component" value="Unassembled WGS sequence"/>
</dbReference>
<dbReference type="EMBL" id="JAWDGP010002001">
    <property type="protein sequence ID" value="KAK3786173.1"/>
    <property type="molecule type" value="Genomic_DNA"/>
</dbReference>
<keyword evidence="2" id="KW-1185">Reference proteome</keyword>
<sequence length="242" mass="26367">MCSLVLGTFTQQQQHQVSYLDHKTSLCGWSYTDLVSNCHASHAMRASSPSSCGPASLSRWCLVVNGFCPGLAGNTPLLTVCLADRVEYLPGVWRDSLLTGGDIVVLLVSRFDTSIPVAAGSSLQVGTASSIQTPVLWKQRSREWEERLTLSCGKKILALSCGRKINSVLCGKDRLTLSLCGRKINLSPCGKKIILSLCGRNLTLSLCGKKKINSVPVWEERLTLLSPVWEERLTLSLCGKKD</sequence>
<comment type="caution">
    <text evidence="1">The sequence shown here is derived from an EMBL/GenBank/DDBJ whole genome shotgun (WGS) entry which is preliminary data.</text>
</comment>
<protein>
    <submittedName>
        <fullName evidence="1">Uncharacterized protein</fullName>
    </submittedName>
</protein>
<organism evidence="1 2">
    <name type="scientific">Elysia crispata</name>
    <name type="common">lettuce slug</name>
    <dbReference type="NCBI Taxonomy" id="231223"/>
    <lineage>
        <taxon>Eukaryota</taxon>
        <taxon>Metazoa</taxon>
        <taxon>Spiralia</taxon>
        <taxon>Lophotrochozoa</taxon>
        <taxon>Mollusca</taxon>
        <taxon>Gastropoda</taxon>
        <taxon>Heterobranchia</taxon>
        <taxon>Euthyneura</taxon>
        <taxon>Panpulmonata</taxon>
        <taxon>Sacoglossa</taxon>
        <taxon>Placobranchoidea</taxon>
        <taxon>Plakobranchidae</taxon>
        <taxon>Elysia</taxon>
    </lineage>
</organism>
<dbReference type="AlphaFoldDB" id="A0AAE1AE54"/>
<accession>A0AAE1AE54</accession>
<gene>
    <name evidence="1" type="ORF">RRG08_050646</name>
</gene>
<evidence type="ECO:0000313" key="2">
    <source>
        <dbReference type="Proteomes" id="UP001283361"/>
    </source>
</evidence>
<reference evidence="1" key="1">
    <citation type="journal article" date="2023" name="G3 (Bethesda)">
        <title>A reference genome for the long-term kleptoplast-retaining sea slug Elysia crispata morphotype clarki.</title>
        <authorList>
            <person name="Eastman K.E."/>
            <person name="Pendleton A.L."/>
            <person name="Shaikh M.A."/>
            <person name="Suttiyut T."/>
            <person name="Ogas R."/>
            <person name="Tomko P."/>
            <person name="Gavelis G."/>
            <person name="Widhalm J.R."/>
            <person name="Wisecaver J.H."/>
        </authorList>
    </citation>
    <scope>NUCLEOTIDE SEQUENCE</scope>
    <source>
        <strain evidence="1">ECLA1</strain>
    </source>
</reference>
<name>A0AAE1AE54_9GAST</name>